<evidence type="ECO:0000313" key="2">
    <source>
        <dbReference type="EMBL" id="AKS40672.1"/>
    </source>
</evidence>
<comment type="subunit">
    <text evidence="1">Monomer. Interacts with DnaB.</text>
</comment>
<dbReference type="GO" id="GO:0006269">
    <property type="term" value="P:DNA replication, synthesis of primer"/>
    <property type="evidence" value="ECO:0007669"/>
    <property type="project" value="UniProtKB-UniRule"/>
</dbReference>
<dbReference type="GO" id="GO:0003677">
    <property type="term" value="F:DNA binding"/>
    <property type="evidence" value="ECO:0007669"/>
    <property type="project" value="UniProtKB-KW"/>
</dbReference>
<dbReference type="Pfam" id="PF10410">
    <property type="entry name" value="DnaB_bind"/>
    <property type="match status" value="1"/>
</dbReference>
<dbReference type="PROSITE" id="PS50880">
    <property type="entry name" value="TOPRIM"/>
    <property type="match status" value="1"/>
</dbReference>
<keyword evidence="1" id="KW-0479">Metal-binding</keyword>
<dbReference type="Proteomes" id="UP000066624">
    <property type="component" value="Chromosome"/>
</dbReference>
<dbReference type="EMBL" id="CP012154">
    <property type="protein sequence ID" value="AKS40672.1"/>
    <property type="molecule type" value="Genomic_DNA"/>
</dbReference>
<dbReference type="GO" id="GO:0000428">
    <property type="term" value="C:DNA-directed RNA polymerase complex"/>
    <property type="evidence" value="ECO:0007669"/>
    <property type="project" value="UniProtKB-KW"/>
</dbReference>
<dbReference type="PANTHER" id="PTHR30313:SF2">
    <property type="entry name" value="DNA PRIMASE"/>
    <property type="match status" value="1"/>
</dbReference>
<feature type="zinc finger region" description="CHC2-type" evidence="1">
    <location>
        <begin position="41"/>
        <end position="65"/>
    </location>
</feature>
<keyword evidence="1" id="KW-0235">DNA replication</keyword>
<dbReference type="PANTHER" id="PTHR30313">
    <property type="entry name" value="DNA PRIMASE"/>
    <property type="match status" value="1"/>
</dbReference>
<comment type="domain">
    <text evidence="1">Contains an N-terminal zinc-binding domain, a central core domain that contains the primase activity, and a C-terminal DnaB-binding domain.</text>
</comment>
<dbReference type="InterPro" id="IPR013264">
    <property type="entry name" value="DNAG_N"/>
</dbReference>
<gene>
    <name evidence="1" type="primary">dnaG</name>
    <name evidence="2" type="ORF">WM2015_285</name>
</gene>
<dbReference type="FunFam" id="3.90.580.10:FF:000001">
    <property type="entry name" value="DNA primase"/>
    <property type="match status" value="1"/>
</dbReference>
<dbReference type="CDD" id="cd03364">
    <property type="entry name" value="TOPRIM_DnaG_primases"/>
    <property type="match status" value="1"/>
</dbReference>
<dbReference type="InterPro" id="IPR013173">
    <property type="entry name" value="DNA_primase_DnaG_DnaB-bd_dom"/>
</dbReference>
<dbReference type="InterPro" id="IPR034151">
    <property type="entry name" value="TOPRIM_DnaG_bac"/>
</dbReference>
<dbReference type="Pfam" id="PF08278">
    <property type="entry name" value="DnaG_DnaB_bind"/>
    <property type="match status" value="1"/>
</dbReference>
<dbReference type="SUPFAM" id="SSF117023">
    <property type="entry name" value="DNA primase DnaG, C-terminal domain"/>
    <property type="match status" value="1"/>
</dbReference>
<dbReference type="SUPFAM" id="SSF57783">
    <property type="entry name" value="Zinc beta-ribbon"/>
    <property type="match status" value="1"/>
</dbReference>
<reference evidence="2 3" key="1">
    <citation type="submission" date="2015-07" db="EMBL/GenBank/DDBJ databases">
        <authorList>
            <person name="Noorani M."/>
        </authorList>
    </citation>
    <scope>NUCLEOTIDE SEQUENCE [LARGE SCALE GENOMIC DNA]</scope>
    <source>
        <strain evidence="2 3">KCTC 42284</strain>
    </source>
</reference>
<keyword evidence="3" id="KW-1185">Reference proteome</keyword>
<dbReference type="GO" id="GO:1990077">
    <property type="term" value="C:primosome complex"/>
    <property type="evidence" value="ECO:0007669"/>
    <property type="project" value="UniProtKB-KW"/>
</dbReference>
<dbReference type="Pfam" id="PF01807">
    <property type="entry name" value="Zn_ribbon_DnaG"/>
    <property type="match status" value="1"/>
</dbReference>
<keyword evidence="1" id="KW-0639">Primosome</keyword>
<dbReference type="Pfam" id="PF13662">
    <property type="entry name" value="Toprim_4"/>
    <property type="match status" value="1"/>
</dbReference>
<dbReference type="Gene3D" id="3.90.980.10">
    <property type="entry name" value="DNA primase, catalytic core, N-terminal domain"/>
    <property type="match status" value="1"/>
</dbReference>
<dbReference type="AlphaFoldDB" id="A0A0K0XSR1"/>
<dbReference type="SMART" id="SM00400">
    <property type="entry name" value="ZnF_CHCC"/>
    <property type="match status" value="1"/>
</dbReference>
<dbReference type="Pfam" id="PF08275">
    <property type="entry name" value="DNAG_N"/>
    <property type="match status" value="1"/>
</dbReference>
<proteinExistence type="inferred from homology"/>
<dbReference type="InterPro" id="IPR006171">
    <property type="entry name" value="TOPRIM_dom"/>
</dbReference>
<keyword evidence="1" id="KW-0548">Nucleotidyltransferase</keyword>
<dbReference type="Gene3D" id="1.10.860.10">
    <property type="entry name" value="DNAb Helicase, Chain A"/>
    <property type="match status" value="1"/>
</dbReference>
<keyword evidence="1" id="KW-0862">Zinc</keyword>
<dbReference type="SMART" id="SM00493">
    <property type="entry name" value="TOPRIM"/>
    <property type="match status" value="1"/>
</dbReference>
<dbReference type="GO" id="GO:0005737">
    <property type="term" value="C:cytoplasm"/>
    <property type="evidence" value="ECO:0007669"/>
    <property type="project" value="TreeGrafter"/>
</dbReference>
<dbReference type="SUPFAM" id="SSF56731">
    <property type="entry name" value="DNA primase core"/>
    <property type="match status" value="1"/>
</dbReference>
<comment type="function">
    <text evidence="1">RNA polymerase that catalyzes the synthesis of short RNA molecules used as primers for DNA polymerase during DNA replication.</text>
</comment>
<dbReference type="Gene3D" id="1.20.50.20">
    <property type="entry name" value="DnaG, RNA polymerase domain, helical bundle"/>
    <property type="match status" value="1"/>
</dbReference>
<dbReference type="KEGG" id="wma:WM2015_285"/>
<dbReference type="InterPro" id="IPR002694">
    <property type="entry name" value="Znf_CHC2"/>
</dbReference>
<dbReference type="Gene3D" id="3.90.580.10">
    <property type="entry name" value="Zinc finger, CHC2-type domain"/>
    <property type="match status" value="1"/>
</dbReference>
<dbReference type="InterPro" id="IPR050219">
    <property type="entry name" value="DnaG_primase"/>
</dbReference>
<dbReference type="InterPro" id="IPR006295">
    <property type="entry name" value="DNA_primase_DnaG"/>
</dbReference>
<accession>A0A0K0XSR1</accession>
<dbReference type="InterPro" id="IPR016136">
    <property type="entry name" value="DNA_helicase_N/primase_C"/>
</dbReference>
<dbReference type="InterPro" id="IPR036977">
    <property type="entry name" value="DNA_primase_Znf_CHC2"/>
</dbReference>
<dbReference type="GO" id="GO:0008270">
    <property type="term" value="F:zinc ion binding"/>
    <property type="evidence" value="ECO:0007669"/>
    <property type="project" value="UniProtKB-UniRule"/>
</dbReference>
<dbReference type="RefSeq" id="WP_049724362.1">
    <property type="nucleotide sequence ID" value="NZ_CP012154.1"/>
</dbReference>
<organism evidence="2 3">
    <name type="scientific">Wenzhouxiangella marina</name>
    <dbReference type="NCBI Taxonomy" id="1579979"/>
    <lineage>
        <taxon>Bacteria</taxon>
        <taxon>Pseudomonadati</taxon>
        <taxon>Pseudomonadota</taxon>
        <taxon>Gammaproteobacteria</taxon>
        <taxon>Chromatiales</taxon>
        <taxon>Wenzhouxiangellaceae</taxon>
        <taxon>Wenzhouxiangella</taxon>
    </lineage>
</organism>
<dbReference type="EC" id="2.7.7.101" evidence="1"/>
<dbReference type="InterPro" id="IPR030846">
    <property type="entry name" value="DnaG_bac"/>
</dbReference>
<dbReference type="FunFam" id="3.40.1360.10:FF:000002">
    <property type="entry name" value="DNA primase"/>
    <property type="match status" value="1"/>
</dbReference>
<name>A0A0K0XSR1_9GAMM</name>
<dbReference type="NCBIfam" id="TIGR01391">
    <property type="entry name" value="dnaG"/>
    <property type="match status" value="1"/>
</dbReference>
<dbReference type="FunFam" id="3.90.980.10:FF:000001">
    <property type="entry name" value="DNA primase"/>
    <property type="match status" value="1"/>
</dbReference>
<dbReference type="HAMAP" id="MF_00974">
    <property type="entry name" value="DNA_primase_DnaG"/>
    <property type="match status" value="1"/>
</dbReference>
<dbReference type="InterPro" id="IPR019475">
    <property type="entry name" value="DNA_primase_DnaB-bd"/>
</dbReference>
<dbReference type="OrthoDB" id="9803773at2"/>
<keyword evidence="1" id="KW-0804">Transcription</keyword>
<keyword evidence="1" id="KW-0863">Zinc-finger</keyword>
<dbReference type="InterPro" id="IPR037068">
    <property type="entry name" value="DNA_primase_core_N_sf"/>
</dbReference>
<comment type="similarity">
    <text evidence="1">Belongs to the DnaG primase family.</text>
</comment>
<comment type="cofactor">
    <cofactor evidence="1">
        <name>Zn(2+)</name>
        <dbReference type="ChEBI" id="CHEBI:29105"/>
    </cofactor>
    <text evidence="1">Binds 1 zinc ion per monomer.</text>
</comment>
<evidence type="ECO:0000256" key="1">
    <source>
        <dbReference type="HAMAP-Rule" id="MF_00974"/>
    </source>
</evidence>
<comment type="catalytic activity">
    <reaction evidence="1">
        <text>ssDNA + n NTP = ssDNA/pppN(pN)n-1 hybrid + (n-1) diphosphate.</text>
        <dbReference type="EC" id="2.7.7.101"/>
    </reaction>
</comment>
<protein>
    <recommendedName>
        <fullName evidence="1">DNA primase</fullName>
        <ecNumber evidence="1">2.7.7.101</ecNumber>
    </recommendedName>
</protein>
<keyword evidence="1" id="KW-0238">DNA-binding</keyword>
<dbReference type="STRING" id="1579979.WM2015_285"/>
<dbReference type="GO" id="GO:0003899">
    <property type="term" value="F:DNA-directed RNA polymerase activity"/>
    <property type="evidence" value="ECO:0007669"/>
    <property type="project" value="UniProtKB-UniRule"/>
</dbReference>
<sequence length="578" mass="64677">MSGRIPEDFIETLLERIDIAEVIGHRVQLKNAGRGEFKGLCPFHNEKTPSFTVSTDKQFYHCFGCGAHGTAIGFLMENDGLEFPAAIEELAHMVGLEVPREGGAQAPARKNDRLYLALQEAQTWFRHQLAASEPARDYLKQRGFDKATVDEFGVGWAPQSWQGLSDHLSREGFKPAELEAAGLVTRKNDRITDKFRGRIMFPIHDRRGRVIAFGGRVIDDGQPKYMNSPETPVFHKGRELYRLHQVRRGGLPSRILVVEGYMDAAALHQFGFPDAVATLGTAVTPDHLEALFRATPLVVFCFDGDRAGRQAAWRGLEAALPQMKDNRELRFLFLPEGEDPDSLVREQGKEALEALIDQAQPLSDFFFDHFAAELDLRSLDGRARLVALAEPHLDRLPPGPFADLMRAELKSRAGHSGRAVASSPAPIRRPSGLDDDRPLTPVQYAVALLVQRPELATSDAVYLLESLGSIKGLNFLQELIDFCRERPHLSTAKLLELWRERPEQPWLARLAARDVCQEAEQMPAALAQTLARIRRMQVQARVRELQQAQMNEGGLDGTRAAELRELLSLRLEDSDQPN</sequence>
<dbReference type="PATRIC" id="fig|1579979.3.peg.290"/>
<dbReference type="Gene3D" id="3.40.1360.10">
    <property type="match status" value="1"/>
</dbReference>
<evidence type="ECO:0000313" key="3">
    <source>
        <dbReference type="Proteomes" id="UP000066624"/>
    </source>
</evidence>
<dbReference type="SMART" id="SM00766">
    <property type="entry name" value="DnaG_DnaB_bind"/>
    <property type="match status" value="1"/>
</dbReference>
<keyword evidence="1" id="KW-0240">DNA-directed RNA polymerase</keyword>
<keyword evidence="1" id="KW-0808">Transferase</keyword>